<keyword evidence="7" id="KW-0805">Transcription regulation</keyword>
<evidence type="ECO:0000256" key="5">
    <source>
        <dbReference type="ARBA" id="ARBA00022771"/>
    </source>
</evidence>
<evidence type="ECO:0000256" key="7">
    <source>
        <dbReference type="ARBA" id="ARBA00023015"/>
    </source>
</evidence>
<protein>
    <submittedName>
        <fullName evidence="15">Gata transcription factor 24</fullName>
    </submittedName>
</protein>
<dbReference type="GO" id="GO:0006355">
    <property type="term" value="P:regulation of DNA-templated transcription"/>
    <property type="evidence" value="ECO:0007669"/>
    <property type="project" value="InterPro"/>
</dbReference>
<evidence type="ECO:0000313" key="15">
    <source>
        <dbReference type="EMBL" id="GFP99442.1"/>
    </source>
</evidence>
<evidence type="ECO:0000256" key="11">
    <source>
        <dbReference type="ARBA" id="ARBA00023242"/>
    </source>
</evidence>
<dbReference type="InterPro" id="IPR000679">
    <property type="entry name" value="Znf_GATA"/>
</dbReference>
<evidence type="ECO:0000256" key="1">
    <source>
        <dbReference type="ARBA" id="ARBA00002206"/>
    </source>
</evidence>
<proteinExistence type="inferred from homology"/>
<dbReference type="InterPro" id="IPR010402">
    <property type="entry name" value="CCT_domain"/>
</dbReference>
<evidence type="ECO:0000313" key="16">
    <source>
        <dbReference type="Proteomes" id="UP000653305"/>
    </source>
</evidence>
<keyword evidence="4" id="KW-0479">Metal-binding</keyword>
<dbReference type="Pfam" id="PF00320">
    <property type="entry name" value="GATA"/>
    <property type="match status" value="1"/>
</dbReference>
<keyword evidence="10" id="KW-0804">Transcription</keyword>
<evidence type="ECO:0000259" key="13">
    <source>
        <dbReference type="PROSITE" id="PS51017"/>
    </source>
</evidence>
<dbReference type="AlphaFoldDB" id="A0A830CMH3"/>
<keyword evidence="11 12" id="KW-0539">Nucleus</keyword>
<dbReference type="PROSITE" id="PS51017">
    <property type="entry name" value="CCT"/>
    <property type="match status" value="1"/>
</dbReference>
<sequence length="394" mass="42774">MDIVGGRPFECVNFPVRVHDNGGGLNADYISGGGGGGGGGDKTMSSAEEMSATMAVPLNSHLPLRPPASRTSELTISFEGEVYVFPAVTPEKVQAVLLLLGNRETTNTIPNYEYLLQLNDKAVDDVTCGPTSSQRIASLERFREKRKERCFEKKIRYTCRKEVAHRMHRKNGQFASVKDICKTSDDNLGSGYCTPHPEPVLRRCQHCGVSESSTPAMRRGPAGLRTLCNACGLMWANKGTLRDLMKGGRHSYDQNTPEILEVKPVATEPDTSYLNQDGDSDRNSGFLLVYSLTGQRTADQTQTALVKSGNPLTRTEQDLMEITDGIADDSSIGIDNASANLVEQEALDELANASGAEFEILPSFVEQVPSGQGHEPMVAIWSGLKMMLAADVNV</sequence>
<feature type="domain" description="CCT" evidence="13">
    <location>
        <begin position="135"/>
        <end position="177"/>
    </location>
</feature>
<accession>A0A830CMH3</accession>
<evidence type="ECO:0000259" key="14">
    <source>
        <dbReference type="PROSITE" id="PS51320"/>
    </source>
</evidence>
<keyword evidence="5" id="KW-0863">Zinc-finger</keyword>
<dbReference type="PANTHER" id="PTHR46125:SF15">
    <property type="entry name" value="GATA TRANSCRIPTION FACTOR 19-LIKE ISOFORM X1"/>
    <property type="match status" value="1"/>
</dbReference>
<dbReference type="PROSITE" id="PS00344">
    <property type="entry name" value="GATA_ZN_FINGER_1"/>
    <property type="match status" value="1"/>
</dbReference>
<evidence type="ECO:0000256" key="4">
    <source>
        <dbReference type="ARBA" id="ARBA00022723"/>
    </source>
</evidence>
<dbReference type="GO" id="GO:0005634">
    <property type="term" value="C:nucleus"/>
    <property type="evidence" value="ECO:0007669"/>
    <property type="project" value="UniProtKB-SubCell"/>
</dbReference>
<evidence type="ECO:0000256" key="8">
    <source>
        <dbReference type="ARBA" id="ARBA00023125"/>
    </source>
</evidence>
<comment type="function">
    <text evidence="1">Transcriptional activator that specifically binds 5'-GATA-3' or 5'-GAT-3' motifs within gene promoters.</text>
</comment>
<comment type="caution">
    <text evidence="15">The sequence shown here is derived from an EMBL/GenBank/DDBJ whole genome shotgun (WGS) entry which is preliminary data.</text>
</comment>
<evidence type="ECO:0000256" key="9">
    <source>
        <dbReference type="ARBA" id="ARBA00023159"/>
    </source>
</evidence>
<evidence type="ECO:0000256" key="2">
    <source>
        <dbReference type="ARBA" id="ARBA00004123"/>
    </source>
</evidence>
<evidence type="ECO:0000256" key="12">
    <source>
        <dbReference type="PROSITE-ProRule" id="PRU00357"/>
    </source>
</evidence>
<dbReference type="Pfam" id="PF06203">
    <property type="entry name" value="CCT"/>
    <property type="match status" value="1"/>
</dbReference>
<dbReference type="EMBL" id="BMAC01000572">
    <property type="protein sequence ID" value="GFP99442.1"/>
    <property type="molecule type" value="Genomic_DNA"/>
</dbReference>
<dbReference type="PROSITE" id="PS51320">
    <property type="entry name" value="TIFY"/>
    <property type="match status" value="1"/>
</dbReference>
<dbReference type="CDD" id="cd00202">
    <property type="entry name" value="ZnF_GATA"/>
    <property type="match status" value="1"/>
</dbReference>
<evidence type="ECO:0000256" key="3">
    <source>
        <dbReference type="ARBA" id="ARBA00007722"/>
    </source>
</evidence>
<keyword evidence="16" id="KW-1185">Reference proteome</keyword>
<dbReference type="SMART" id="SM00401">
    <property type="entry name" value="ZnF_GATA"/>
    <property type="match status" value="1"/>
</dbReference>
<comment type="subcellular location">
    <subcellularLocation>
        <location evidence="2 12">Nucleus</location>
    </subcellularLocation>
</comment>
<feature type="domain" description="Tify" evidence="14">
    <location>
        <begin position="67"/>
        <end position="102"/>
    </location>
</feature>
<dbReference type="Gene3D" id="3.30.50.10">
    <property type="entry name" value="Erythroid Transcription Factor GATA-1, subunit A"/>
    <property type="match status" value="1"/>
</dbReference>
<dbReference type="OrthoDB" id="2162994at2759"/>
<dbReference type="Proteomes" id="UP000653305">
    <property type="component" value="Unassembled WGS sequence"/>
</dbReference>
<comment type="similarity">
    <text evidence="3">Belongs to the type IV zinc-finger family. Class C subfamily.</text>
</comment>
<name>A0A830CMH3_9LAMI</name>
<dbReference type="GO" id="GO:0043565">
    <property type="term" value="F:sequence-specific DNA binding"/>
    <property type="evidence" value="ECO:0007669"/>
    <property type="project" value="InterPro"/>
</dbReference>
<dbReference type="InterPro" id="IPR045280">
    <property type="entry name" value="TIFY-like"/>
</dbReference>
<dbReference type="Pfam" id="PF06200">
    <property type="entry name" value="tify"/>
    <property type="match status" value="1"/>
</dbReference>
<evidence type="ECO:0000256" key="10">
    <source>
        <dbReference type="ARBA" id="ARBA00023163"/>
    </source>
</evidence>
<dbReference type="InterPro" id="IPR010399">
    <property type="entry name" value="Tify_dom"/>
</dbReference>
<keyword evidence="8" id="KW-0238">DNA-binding</keyword>
<keyword evidence="6" id="KW-0862">Zinc</keyword>
<gene>
    <name evidence="15" type="ORF">PHJA_002088300</name>
</gene>
<evidence type="ECO:0000256" key="6">
    <source>
        <dbReference type="ARBA" id="ARBA00022833"/>
    </source>
</evidence>
<keyword evidence="9" id="KW-0010">Activator</keyword>
<dbReference type="SMART" id="SM00979">
    <property type="entry name" value="TIFY"/>
    <property type="match status" value="1"/>
</dbReference>
<organism evidence="15 16">
    <name type="scientific">Phtheirospermum japonicum</name>
    <dbReference type="NCBI Taxonomy" id="374723"/>
    <lineage>
        <taxon>Eukaryota</taxon>
        <taxon>Viridiplantae</taxon>
        <taxon>Streptophyta</taxon>
        <taxon>Embryophyta</taxon>
        <taxon>Tracheophyta</taxon>
        <taxon>Spermatophyta</taxon>
        <taxon>Magnoliopsida</taxon>
        <taxon>eudicotyledons</taxon>
        <taxon>Gunneridae</taxon>
        <taxon>Pentapetalae</taxon>
        <taxon>asterids</taxon>
        <taxon>lamiids</taxon>
        <taxon>Lamiales</taxon>
        <taxon>Orobanchaceae</taxon>
        <taxon>Orobanchaceae incertae sedis</taxon>
        <taxon>Phtheirospermum</taxon>
    </lineage>
</organism>
<dbReference type="PANTHER" id="PTHR46125">
    <property type="entry name" value="GATA TRANSCRIPTION FACTOR 28"/>
    <property type="match status" value="1"/>
</dbReference>
<dbReference type="SUPFAM" id="SSF57716">
    <property type="entry name" value="Glucocorticoid receptor-like (DNA-binding domain)"/>
    <property type="match status" value="1"/>
</dbReference>
<dbReference type="InterPro" id="IPR013088">
    <property type="entry name" value="Znf_NHR/GATA"/>
</dbReference>
<reference evidence="15" key="1">
    <citation type="submission" date="2020-07" db="EMBL/GenBank/DDBJ databases">
        <title>Ethylene signaling mediates host invasion by parasitic plants.</title>
        <authorList>
            <person name="Yoshida S."/>
        </authorList>
    </citation>
    <scope>NUCLEOTIDE SEQUENCE</scope>
    <source>
        <strain evidence="15">Okayama</strain>
    </source>
</reference>
<dbReference type="GO" id="GO:0008270">
    <property type="term" value="F:zinc ion binding"/>
    <property type="evidence" value="ECO:0007669"/>
    <property type="project" value="UniProtKB-KW"/>
</dbReference>